<sequence length="153" mass="16044">MNGQQHVVDARRLDQSSLSVILCDQNFSSHMVTIVDSGRRATVDVEKSSCVFQVGLNTDRSVLTADTTSAAVADGLQQITAPMPGRVVKLLVAAGDPVIKRQGIVVVEAMKMENTLTSPSAGRVVEIKVKAGAVVEAGLVLATVEQEGPLCSS</sequence>
<dbReference type="InterPro" id="IPR011053">
    <property type="entry name" value="Single_hybrid_motif"/>
</dbReference>
<gene>
    <name evidence="3" type="ORF">METZ01_LOCUS33239</name>
</gene>
<evidence type="ECO:0000259" key="2">
    <source>
        <dbReference type="PROSITE" id="PS50968"/>
    </source>
</evidence>
<dbReference type="InterPro" id="IPR050709">
    <property type="entry name" value="Biotin_Carboxyl_Carrier/Decarb"/>
</dbReference>
<dbReference type="InterPro" id="IPR000089">
    <property type="entry name" value="Biotin_lipoyl"/>
</dbReference>
<feature type="domain" description="Lipoyl-binding" evidence="2">
    <location>
        <begin position="69"/>
        <end position="145"/>
    </location>
</feature>
<proteinExistence type="predicted"/>
<dbReference type="PANTHER" id="PTHR45266">
    <property type="entry name" value="OXALOACETATE DECARBOXYLASE ALPHA CHAIN"/>
    <property type="match status" value="1"/>
</dbReference>
<keyword evidence="1" id="KW-0092">Biotin</keyword>
<dbReference type="SUPFAM" id="SSF51230">
    <property type="entry name" value="Single hybrid motif"/>
    <property type="match status" value="1"/>
</dbReference>
<dbReference type="EMBL" id="UINC01001425">
    <property type="protein sequence ID" value="SUZ80385.1"/>
    <property type="molecule type" value="Genomic_DNA"/>
</dbReference>
<reference evidence="3" key="1">
    <citation type="submission" date="2018-05" db="EMBL/GenBank/DDBJ databases">
        <authorList>
            <person name="Lanie J.A."/>
            <person name="Ng W.-L."/>
            <person name="Kazmierczak K.M."/>
            <person name="Andrzejewski T.M."/>
            <person name="Davidsen T.M."/>
            <person name="Wayne K.J."/>
            <person name="Tettelin H."/>
            <person name="Glass J.I."/>
            <person name="Rusch D."/>
            <person name="Podicherti R."/>
            <person name="Tsui H.-C.T."/>
            <person name="Winkler M.E."/>
        </authorList>
    </citation>
    <scope>NUCLEOTIDE SEQUENCE</scope>
</reference>
<name>A0A381QM07_9ZZZZ</name>
<organism evidence="3">
    <name type="scientific">marine metagenome</name>
    <dbReference type="NCBI Taxonomy" id="408172"/>
    <lineage>
        <taxon>unclassified sequences</taxon>
        <taxon>metagenomes</taxon>
        <taxon>ecological metagenomes</taxon>
    </lineage>
</organism>
<protein>
    <recommendedName>
        <fullName evidence="2">Lipoyl-binding domain-containing protein</fullName>
    </recommendedName>
</protein>
<evidence type="ECO:0000256" key="1">
    <source>
        <dbReference type="ARBA" id="ARBA00023267"/>
    </source>
</evidence>
<dbReference type="PROSITE" id="PS50968">
    <property type="entry name" value="BIOTINYL_LIPOYL"/>
    <property type="match status" value="1"/>
</dbReference>
<dbReference type="Pfam" id="PF00364">
    <property type="entry name" value="Biotin_lipoyl"/>
    <property type="match status" value="1"/>
</dbReference>
<dbReference type="PANTHER" id="PTHR45266:SF3">
    <property type="entry name" value="OXALOACETATE DECARBOXYLASE ALPHA CHAIN"/>
    <property type="match status" value="1"/>
</dbReference>
<evidence type="ECO:0000313" key="3">
    <source>
        <dbReference type="EMBL" id="SUZ80385.1"/>
    </source>
</evidence>
<dbReference type="Gene3D" id="2.40.50.100">
    <property type="match status" value="1"/>
</dbReference>
<accession>A0A381QM07</accession>
<dbReference type="CDD" id="cd06850">
    <property type="entry name" value="biotinyl_domain"/>
    <property type="match status" value="1"/>
</dbReference>
<dbReference type="AlphaFoldDB" id="A0A381QM07"/>